<accession>A0A401PDS1</accession>
<sequence length="674" mass="77383">MDDFKRTYLCLCKEACVEPQECILNQLRDGCDGNLRKRLDLSTQSLSVDTCAILGKVLMNDIVFTELTLCDCMLNEEGAKLLLYGLCANTTIQMLDMKGNNLRAAGAETLGKLLRHNKSLKSLILEWNALGMWEEGFCVFCEGLRANKSLKHLDLRNNQINHQGVGELALALKHNNTLEELDLRWNNIGLLGGRALLCALQQNKTLVRLELAGNNIPSDVLKAVEQAVDHNSECQVAMRESRTRSKVLTNEIQCLKVEKTKQFLNMMGVIDQQKEELARSGRTVAVQVGQLQEALTEKSSIINSLRAKVQMTEAALTLSEQKSNDLKEFLEKTRMEKFELKERLCKELKNDQEEACNREAKLTRELNTANGKNMELKNKVDELDRRCNVQRDQICQLKQELANVTAEMKQKILQTEECLEVEKKRCKQVLDDAETLRQKEMDQMNAHQQETERSLQDRILKLENIRIQLETELSRLKAAALTNRAQAEEELIKMKNQIRLEEQERLLHLEEKLHFVSQSRDESQNRCTNQKQTINEIQAKNNKFTFEIEGLKRRIEELNEELSGKDQQKVAEVNNVRVELQEQIGHLQTERIAQEGLKEKISALERQLKVQSCNHRDAILDKENEISSLLEKVRMKDSEIIRMKEDEAQRASFLHNAILSYVQSSPFGAQCTKK</sequence>
<dbReference type="SUPFAM" id="SSF52047">
    <property type="entry name" value="RNI-like"/>
    <property type="match status" value="1"/>
</dbReference>
<comment type="subcellular location">
    <subcellularLocation>
        <location evidence="1">Cytoplasm</location>
        <location evidence="1">Cytoskeleton</location>
        <location evidence="1">Microtubule organizing center</location>
        <location evidence="1">Centrosome</location>
    </subcellularLocation>
</comment>
<dbReference type="InterPro" id="IPR052116">
    <property type="entry name" value="Centro_Cilium_Assembly"/>
</dbReference>
<dbReference type="Gene3D" id="3.80.10.10">
    <property type="entry name" value="Ribonuclease Inhibitor"/>
    <property type="match status" value="2"/>
</dbReference>
<evidence type="ECO:0000256" key="4">
    <source>
        <dbReference type="ARBA" id="ARBA00023212"/>
    </source>
</evidence>
<dbReference type="EMBL" id="BFAA01001904">
    <property type="protein sequence ID" value="GCB71262.1"/>
    <property type="molecule type" value="Genomic_DNA"/>
</dbReference>
<dbReference type="InterPro" id="IPR032675">
    <property type="entry name" value="LRR_dom_sf"/>
</dbReference>
<dbReference type="Pfam" id="PF13516">
    <property type="entry name" value="LRR_6"/>
    <property type="match status" value="3"/>
</dbReference>
<dbReference type="OrthoDB" id="8436363at2759"/>
<dbReference type="PANTHER" id="PTHR23170:SF3">
    <property type="entry name" value="LEUCINE-RICH REPEAT-CONTAINING PROTEIN 45"/>
    <property type="match status" value="1"/>
</dbReference>
<dbReference type="InterPro" id="IPR001611">
    <property type="entry name" value="Leu-rich_rpt"/>
</dbReference>
<dbReference type="STRING" id="75743.A0A401PDS1"/>
<dbReference type="SMART" id="SM00368">
    <property type="entry name" value="LRR_RI"/>
    <property type="match status" value="5"/>
</dbReference>
<keyword evidence="3 5" id="KW-0175">Coiled coil</keyword>
<feature type="coiled-coil region" evidence="5">
    <location>
        <begin position="345"/>
        <end position="393"/>
    </location>
</feature>
<keyword evidence="2" id="KW-0963">Cytoplasm</keyword>
<evidence type="ECO:0008006" key="8">
    <source>
        <dbReference type="Google" id="ProtNLM"/>
    </source>
</evidence>
<evidence type="ECO:0000256" key="2">
    <source>
        <dbReference type="ARBA" id="ARBA00022490"/>
    </source>
</evidence>
<keyword evidence="7" id="KW-1185">Reference proteome</keyword>
<dbReference type="OMA" id="EVDHMTR"/>
<dbReference type="GO" id="GO:0005813">
    <property type="term" value="C:centrosome"/>
    <property type="evidence" value="ECO:0007669"/>
    <property type="project" value="UniProtKB-SubCell"/>
</dbReference>
<organism evidence="6 7">
    <name type="scientific">Scyliorhinus torazame</name>
    <name type="common">Cloudy catshark</name>
    <name type="synonym">Catulus torazame</name>
    <dbReference type="NCBI Taxonomy" id="75743"/>
    <lineage>
        <taxon>Eukaryota</taxon>
        <taxon>Metazoa</taxon>
        <taxon>Chordata</taxon>
        <taxon>Craniata</taxon>
        <taxon>Vertebrata</taxon>
        <taxon>Chondrichthyes</taxon>
        <taxon>Elasmobranchii</taxon>
        <taxon>Galeomorphii</taxon>
        <taxon>Galeoidea</taxon>
        <taxon>Carcharhiniformes</taxon>
        <taxon>Scyliorhinidae</taxon>
        <taxon>Scyliorhinus</taxon>
    </lineage>
</organism>
<dbReference type="Proteomes" id="UP000288216">
    <property type="component" value="Unassembled WGS sequence"/>
</dbReference>
<comment type="caution">
    <text evidence="6">The sequence shown here is derived from an EMBL/GenBank/DDBJ whole genome shotgun (WGS) entry which is preliminary data.</text>
</comment>
<keyword evidence="4" id="KW-0206">Cytoskeleton</keyword>
<proteinExistence type="predicted"/>
<name>A0A401PDS1_SCYTO</name>
<dbReference type="GO" id="GO:0005886">
    <property type="term" value="C:plasma membrane"/>
    <property type="evidence" value="ECO:0007669"/>
    <property type="project" value="TreeGrafter"/>
</dbReference>
<gene>
    <name evidence="6" type="ORF">scyTo_0005892</name>
</gene>
<reference evidence="6 7" key="1">
    <citation type="journal article" date="2018" name="Nat. Ecol. Evol.">
        <title>Shark genomes provide insights into elasmobranch evolution and the origin of vertebrates.</title>
        <authorList>
            <person name="Hara Y"/>
            <person name="Yamaguchi K"/>
            <person name="Onimaru K"/>
            <person name="Kadota M"/>
            <person name="Koyanagi M"/>
            <person name="Keeley SD"/>
            <person name="Tatsumi K"/>
            <person name="Tanaka K"/>
            <person name="Motone F"/>
            <person name="Kageyama Y"/>
            <person name="Nozu R"/>
            <person name="Adachi N"/>
            <person name="Nishimura O"/>
            <person name="Nakagawa R"/>
            <person name="Tanegashima C"/>
            <person name="Kiyatake I"/>
            <person name="Matsumoto R"/>
            <person name="Murakumo K"/>
            <person name="Nishida K"/>
            <person name="Terakita A"/>
            <person name="Kuratani S"/>
            <person name="Sato K"/>
            <person name="Hyodo S Kuraku.S."/>
        </authorList>
    </citation>
    <scope>NUCLEOTIDE SEQUENCE [LARGE SCALE GENOMIC DNA]</scope>
</reference>
<protein>
    <recommendedName>
        <fullName evidence="8">Leucine-rich repeat-containing protein 45</fullName>
    </recommendedName>
</protein>
<evidence type="ECO:0000256" key="3">
    <source>
        <dbReference type="ARBA" id="ARBA00023054"/>
    </source>
</evidence>
<evidence type="ECO:0000313" key="7">
    <source>
        <dbReference type="Proteomes" id="UP000288216"/>
    </source>
</evidence>
<feature type="coiled-coil region" evidence="5">
    <location>
        <begin position="419"/>
        <end position="614"/>
    </location>
</feature>
<evidence type="ECO:0000256" key="1">
    <source>
        <dbReference type="ARBA" id="ARBA00004300"/>
    </source>
</evidence>
<evidence type="ECO:0000256" key="5">
    <source>
        <dbReference type="SAM" id="Coils"/>
    </source>
</evidence>
<evidence type="ECO:0000313" key="6">
    <source>
        <dbReference type="EMBL" id="GCB71262.1"/>
    </source>
</evidence>
<dbReference type="AlphaFoldDB" id="A0A401PDS1"/>
<dbReference type="PANTHER" id="PTHR23170">
    <property type="entry name" value="NY-REN-58 ANTIGEN"/>
    <property type="match status" value="1"/>
</dbReference>